<dbReference type="GO" id="GO:0007165">
    <property type="term" value="P:signal transduction"/>
    <property type="evidence" value="ECO:0007669"/>
    <property type="project" value="UniProtKB-KW"/>
</dbReference>
<evidence type="ECO:0000256" key="5">
    <source>
        <dbReference type="SAM" id="Phobius"/>
    </source>
</evidence>
<evidence type="ECO:0000256" key="1">
    <source>
        <dbReference type="ARBA" id="ARBA00023224"/>
    </source>
</evidence>
<dbReference type="InterPro" id="IPR004090">
    <property type="entry name" value="Chemotax_Me-accpt_rcpt"/>
</dbReference>
<proteinExistence type="inferred from homology"/>
<dbReference type="GO" id="GO:0006935">
    <property type="term" value="P:chemotaxis"/>
    <property type="evidence" value="ECO:0007669"/>
    <property type="project" value="InterPro"/>
</dbReference>
<keyword evidence="9" id="KW-1185">Reference proteome</keyword>
<sequence>MGHNLKGMTMNWLDSLKVSNKLVLSYGVLVVLILLSGLVTVTNISRAEGEVENMAYTFSMLQDVGDLREAAFEQSTAVRGLLLTGDRANLDLYETAGAAFDKTHAALLASVTSDVRRASLEKLKNIVETWRADVAARQIQLMRQPMTADEAKVMEAIGGSDAFQNEFNKVFVEILKAEEAAVGAAREDAFSAFSTTTFVAILGGALSLAIAVGAGWLLTQSLSKPIMALTDVMRRLTQQDYAVDVPARGRHDEIGEMADAVDIFKGSLIENQKLQEAAAERQQAEVDRARRLEGLIHGFEGEITELTTILSSASTELQSTANSLAGMAKDSSTRVSEVVETSMETTNNVGAVATASTQLSGSISEISRQVTMSSNLAKETKDDANSTNASVQDLAEAAGRIGEVVTLIRDIAAQTNLLALNATIESARAGEAGKGFAVVAQEVKALAEQTTSATEEIAAQIQQVQDRTSMAVDAIEKITGRIGEIESVVTQVAAAVEEQEAATREISRNAEQVSSATARVSENMHGVKEAAEQTGSASADVLTTAEDLSRQAENMKSRVHDFLSGIKAS</sequence>
<evidence type="ECO:0000259" key="6">
    <source>
        <dbReference type="PROSITE" id="PS50111"/>
    </source>
</evidence>
<dbReference type="PROSITE" id="PS50111">
    <property type="entry name" value="CHEMOTAXIS_TRANSDUC_2"/>
    <property type="match status" value="1"/>
</dbReference>
<dbReference type="eggNOG" id="COG0840">
    <property type="taxonomic scope" value="Bacteria"/>
</dbReference>
<dbReference type="PRINTS" id="PR00260">
    <property type="entry name" value="CHEMTRNSDUCR"/>
</dbReference>
<dbReference type="InterPro" id="IPR007891">
    <property type="entry name" value="CHASE3"/>
</dbReference>
<feature type="region of interest" description="Disordered" evidence="4">
    <location>
        <begin position="507"/>
        <end position="541"/>
    </location>
</feature>
<keyword evidence="5" id="KW-0812">Transmembrane</keyword>
<dbReference type="GO" id="GO:0004888">
    <property type="term" value="F:transmembrane signaling receptor activity"/>
    <property type="evidence" value="ECO:0007669"/>
    <property type="project" value="InterPro"/>
</dbReference>
<keyword evidence="1 3" id="KW-0807">Transducer</keyword>
<dbReference type="SUPFAM" id="SSF58104">
    <property type="entry name" value="Methyl-accepting chemotaxis protein (MCP) signaling domain"/>
    <property type="match status" value="1"/>
</dbReference>
<evidence type="ECO:0000259" key="7">
    <source>
        <dbReference type="PROSITE" id="PS50885"/>
    </source>
</evidence>
<dbReference type="InterPro" id="IPR003660">
    <property type="entry name" value="HAMP_dom"/>
</dbReference>
<dbReference type="AlphaFoldDB" id="A0A081BCH8"/>
<dbReference type="SMART" id="SM00283">
    <property type="entry name" value="MA"/>
    <property type="match status" value="1"/>
</dbReference>
<dbReference type="Proteomes" id="UP000028702">
    <property type="component" value="Unassembled WGS sequence"/>
</dbReference>
<dbReference type="Gene3D" id="6.10.340.10">
    <property type="match status" value="1"/>
</dbReference>
<dbReference type="STRING" id="1333998.M2A_2245"/>
<gene>
    <name evidence="8" type="ORF">M2A_2245</name>
</gene>
<organism evidence="8 9">
    <name type="scientific">Tepidicaulis marinus</name>
    <dbReference type="NCBI Taxonomy" id="1333998"/>
    <lineage>
        <taxon>Bacteria</taxon>
        <taxon>Pseudomonadati</taxon>
        <taxon>Pseudomonadota</taxon>
        <taxon>Alphaproteobacteria</taxon>
        <taxon>Hyphomicrobiales</taxon>
        <taxon>Parvibaculaceae</taxon>
        <taxon>Tepidicaulis</taxon>
    </lineage>
</organism>
<feature type="compositionally biased region" description="Polar residues" evidence="4">
    <location>
        <begin position="509"/>
        <end position="520"/>
    </location>
</feature>
<dbReference type="Pfam" id="PF00672">
    <property type="entry name" value="HAMP"/>
    <property type="match status" value="1"/>
</dbReference>
<evidence type="ECO:0000256" key="2">
    <source>
        <dbReference type="ARBA" id="ARBA00029447"/>
    </source>
</evidence>
<dbReference type="GO" id="GO:0016020">
    <property type="term" value="C:membrane"/>
    <property type="evidence" value="ECO:0007669"/>
    <property type="project" value="InterPro"/>
</dbReference>
<reference evidence="8 9" key="1">
    <citation type="submission" date="2014-07" db="EMBL/GenBank/DDBJ databases">
        <title>Tepidicaulis marinum gen. nov., sp. nov., a novel marine bacterium denitrifying nitrate to nitrous oxide strictly under microaerobic conditions.</title>
        <authorList>
            <person name="Takeuchi M."/>
            <person name="Yamagishi T."/>
            <person name="Kamagata Y."/>
            <person name="Oshima K."/>
            <person name="Hattori M."/>
            <person name="Katayama T."/>
            <person name="Hanada S."/>
            <person name="Tamaki H."/>
            <person name="Marumo K."/>
            <person name="Maeda H."/>
            <person name="Nedachi M."/>
            <person name="Iwasaki W."/>
            <person name="Suwa Y."/>
            <person name="Sakata S."/>
        </authorList>
    </citation>
    <scope>NUCLEOTIDE SEQUENCE [LARGE SCALE GENOMIC DNA]</scope>
    <source>
        <strain evidence="8 9">MA2</strain>
    </source>
</reference>
<dbReference type="Gene3D" id="1.10.287.950">
    <property type="entry name" value="Methyl-accepting chemotaxis protein"/>
    <property type="match status" value="1"/>
</dbReference>
<protein>
    <submittedName>
        <fullName evidence="8">Methyl-accepting chemotaxis protein</fullName>
    </submittedName>
</protein>
<dbReference type="Pfam" id="PF05227">
    <property type="entry name" value="CHASE3"/>
    <property type="match status" value="1"/>
</dbReference>
<dbReference type="PANTHER" id="PTHR32089:SF112">
    <property type="entry name" value="LYSOZYME-LIKE PROTEIN-RELATED"/>
    <property type="match status" value="1"/>
</dbReference>
<evidence type="ECO:0000256" key="3">
    <source>
        <dbReference type="PROSITE-ProRule" id="PRU00284"/>
    </source>
</evidence>
<comment type="similarity">
    <text evidence="2">Belongs to the methyl-accepting chemotaxis (MCP) protein family.</text>
</comment>
<evidence type="ECO:0000313" key="8">
    <source>
        <dbReference type="EMBL" id="GAK45746.1"/>
    </source>
</evidence>
<comment type="caution">
    <text evidence="8">The sequence shown here is derived from an EMBL/GenBank/DDBJ whole genome shotgun (WGS) entry which is preliminary data.</text>
</comment>
<evidence type="ECO:0000313" key="9">
    <source>
        <dbReference type="Proteomes" id="UP000028702"/>
    </source>
</evidence>
<feature type="transmembrane region" description="Helical" evidence="5">
    <location>
        <begin position="23"/>
        <end position="44"/>
    </location>
</feature>
<keyword evidence="5" id="KW-0472">Membrane</keyword>
<dbReference type="PROSITE" id="PS50885">
    <property type="entry name" value="HAMP"/>
    <property type="match status" value="1"/>
</dbReference>
<dbReference type="EMBL" id="BBIO01000011">
    <property type="protein sequence ID" value="GAK45746.1"/>
    <property type="molecule type" value="Genomic_DNA"/>
</dbReference>
<dbReference type="Pfam" id="PF00015">
    <property type="entry name" value="MCPsignal"/>
    <property type="match status" value="1"/>
</dbReference>
<dbReference type="CDD" id="cd06225">
    <property type="entry name" value="HAMP"/>
    <property type="match status" value="1"/>
</dbReference>
<name>A0A081BCH8_9HYPH</name>
<evidence type="ECO:0000256" key="4">
    <source>
        <dbReference type="SAM" id="MobiDB-lite"/>
    </source>
</evidence>
<dbReference type="SMART" id="SM00304">
    <property type="entry name" value="HAMP"/>
    <property type="match status" value="1"/>
</dbReference>
<feature type="domain" description="Methyl-accepting transducer" evidence="6">
    <location>
        <begin position="306"/>
        <end position="549"/>
    </location>
</feature>
<accession>A0A081BCH8</accession>
<feature type="domain" description="HAMP" evidence="7">
    <location>
        <begin position="220"/>
        <end position="273"/>
    </location>
</feature>
<dbReference type="PANTHER" id="PTHR32089">
    <property type="entry name" value="METHYL-ACCEPTING CHEMOTAXIS PROTEIN MCPB"/>
    <property type="match status" value="1"/>
</dbReference>
<keyword evidence="5" id="KW-1133">Transmembrane helix</keyword>
<dbReference type="InterPro" id="IPR004089">
    <property type="entry name" value="MCPsignal_dom"/>
</dbReference>
<feature type="transmembrane region" description="Helical" evidence="5">
    <location>
        <begin position="196"/>
        <end position="218"/>
    </location>
</feature>